<protein>
    <submittedName>
        <fullName evidence="2">Uncharacterized protein</fullName>
    </submittedName>
</protein>
<accession>A0A6C0J404</accession>
<evidence type="ECO:0000313" key="2">
    <source>
        <dbReference type="EMBL" id="QHT99356.1"/>
    </source>
</evidence>
<sequence>MSAINGISPKQTVTSFKHGEQAQSREVLRRSWNQLQASGTVNDKERVLTPFRAVNNLGDFLGRKNYVCGGPNQVNASKPGWKGHIGSILSNCDNSGVEGASCNPKFVSDSSDYVRFRKLRAMNKNYNDTKL</sequence>
<proteinExistence type="predicted"/>
<name>A0A6C0J404_9ZZZZ</name>
<reference evidence="2" key="1">
    <citation type="journal article" date="2020" name="Nature">
        <title>Giant virus diversity and host interactions through global metagenomics.</title>
        <authorList>
            <person name="Schulz F."/>
            <person name="Roux S."/>
            <person name="Paez-Espino D."/>
            <person name="Jungbluth S."/>
            <person name="Walsh D.A."/>
            <person name="Denef V.J."/>
            <person name="McMahon K.D."/>
            <person name="Konstantinidis K.T."/>
            <person name="Eloe-Fadrosh E.A."/>
            <person name="Kyrpides N.C."/>
            <person name="Woyke T."/>
        </authorList>
    </citation>
    <scope>NUCLEOTIDE SEQUENCE</scope>
    <source>
        <strain evidence="2">GVMAG-M-3300025699-48</strain>
    </source>
</reference>
<organism evidence="2">
    <name type="scientific">viral metagenome</name>
    <dbReference type="NCBI Taxonomy" id="1070528"/>
    <lineage>
        <taxon>unclassified sequences</taxon>
        <taxon>metagenomes</taxon>
        <taxon>organismal metagenomes</taxon>
    </lineage>
</organism>
<dbReference type="EMBL" id="MN740307">
    <property type="protein sequence ID" value="QHT99356.1"/>
    <property type="molecule type" value="Genomic_DNA"/>
</dbReference>
<feature type="region of interest" description="Disordered" evidence="1">
    <location>
        <begin position="1"/>
        <end position="22"/>
    </location>
</feature>
<dbReference type="AlphaFoldDB" id="A0A6C0J404"/>
<evidence type="ECO:0000256" key="1">
    <source>
        <dbReference type="SAM" id="MobiDB-lite"/>
    </source>
</evidence>